<sequence>MKLSVAYQGGARYDILSDRHRIVTDQPVEDGGADAGMSPVELFVGSVASCVGYFVGQFCARHDISREGLKVDAEWTIAEAPHRVGQIQLAIRLPHRVTPELRERLLKVAHGCTVHQSIVVPAGIAIELNPHGHPAAGSDLTEEK</sequence>
<protein>
    <recommendedName>
        <fullName evidence="3">OsmC-like protein</fullName>
    </recommendedName>
</protein>
<dbReference type="KEGG" id="nde:NIDE3885"/>
<organism evidence="1 2">
    <name type="scientific">Nitrospira defluvii</name>
    <dbReference type="NCBI Taxonomy" id="330214"/>
    <lineage>
        <taxon>Bacteria</taxon>
        <taxon>Pseudomonadati</taxon>
        <taxon>Nitrospirota</taxon>
        <taxon>Nitrospiria</taxon>
        <taxon>Nitrospirales</taxon>
        <taxon>Nitrospiraceae</taxon>
        <taxon>Nitrospira</taxon>
    </lineage>
</organism>
<dbReference type="InterPro" id="IPR036102">
    <property type="entry name" value="OsmC/Ohrsf"/>
</dbReference>
<name>D8PJI3_9BACT</name>
<dbReference type="SUPFAM" id="SSF82784">
    <property type="entry name" value="OsmC-like"/>
    <property type="match status" value="1"/>
</dbReference>
<accession>D8PJI3</accession>
<dbReference type="HOGENOM" id="CLU_100275_3_1_0"/>
<dbReference type="Proteomes" id="UP000001660">
    <property type="component" value="Chromosome"/>
</dbReference>
<proteinExistence type="predicted"/>
<dbReference type="InterPro" id="IPR015946">
    <property type="entry name" value="KH_dom-like_a/b"/>
</dbReference>
<dbReference type="eggNOG" id="COG1765">
    <property type="taxonomic scope" value="Bacteria"/>
</dbReference>
<dbReference type="PANTHER" id="PTHR39624:SF2">
    <property type="entry name" value="OSMC-LIKE PROTEIN"/>
    <property type="match status" value="1"/>
</dbReference>
<dbReference type="PANTHER" id="PTHR39624">
    <property type="entry name" value="PROTEIN INVOLVED IN RIMO-MEDIATED BETA-METHYLTHIOLATION OF RIBOSOMAL PROTEIN S12 YCAO"/>
    <property type="match status" value="1"/>
</dbReference>
<dbReference type="AlphaFoldDB" id="D8PJI3"/>
<dbReference type="Pfam" id="PF02566">
    <property type="entry name" value="OsmC"/>
    <property type="match status" value="1"/>
</dbReference>
<evidence type="ECO:0008006" key="3">
    <source>
        <dbReference type="Google" id="ProtNLM"/>
    </source>
</evidence>
<reference evidence="1 2" key="1">
    <citation type="journal article" date="2010" name="Proc. Natl. Acad. Sci. U.S.A.">
        <title>A Nitrospira metagenome illuminates the physiology and evolution of globally important nitrite-oxidizing bacteria.</title>
        <authorList>
            <person name="Lucker S."/>
            <person name="Wagner M."/>
            <person name="Maixner F."/>
            <person name="Pelletier E."/>
            <person name="Koch H."/>
            <person name="Vacherie B."/>
            <person name="Rattei T."/>
            <person name="Sinninghe Damste J."/>
            <person name="Spieck E."/>
            <person name="Le Paslier D."/>
            <person name="Daims H."/>
        </authorList>
    </citation>
    <scope>NUCLEOTIDE SEQUENCE [LARGE SCALE GENOMIC DNA]</scope>
</reference>
<dbReference type="STRING" id="330214.NIDE3885"/>
<evidence type="ECO:0000313" key="1">
    <source>
        <dbReference type="EMBL" id="CBK43557.1"/>
    </source>
</evidence>
<dbReference type="EMBL" id="FP929003">
    <property type="protein sequence ID" value="CBK43557.1"/>
    <property type="molecule type" value="Genomic_DNA"/>
</dbReference>
<dbReference type="Gene3D" id="3.30.300.20">
    <property type="match status" value="1"/>
</dbReference>
<gene>
    <name evidence="1" type="ORF">NIDE3885</name>
</gene>
<dbReference type="InterPro" id="IPR003718">
    <property type="entry name" value="OsmC/Ohr_fam"/>
</dbReference>
<evidence type="ECO:0000313" key="2">
    <source>
        <dbReference type="Proteomes" id="UP000001660"/>
    </source>
</evidence>
<dbReference type="OrthoDB" id="9789573at2"/>
<keyword evidence="2" id="KW-1185">Reference proteome</keyword>